<protein>
    <submittedName>
        <fullName evidence="2">Uncharacterized protein</fullName>
    </submittedName>
</protein>
<evidence type="ECO:0000313" key="2">
    <source>
        <dbReference type="EMBL" id="VDN65341.1"/>
    </source>
</evidence>
<dbReference type="AlphaFoldDB" id="A0A653BAX7"/>
<organism evidence="2">
    <name type="scientific">Ectopseudomonas oleovorans</name>
    <name type="common">Pseudomonas oleovorans</name>
    <dbReference type="NCBI Taxonomy" id="301"/>
    <lineage>
        <taxon>Bacteria</taxon>
        <taxon>Pseudomonadati</taxon>
        <taxon>Pseudomonadota</taxon>
        <taxon>Gammaproteobacteria</taxon>
        <taxon>Pseudomonadales</taxon>
        <taxon>Pseudomonadaceae</taxon>
        <taxon>Ectopseudomonas</taxon>
    </lineage>
</organism>
<evidence type="ECO:0000256" key="1">
    <source>
        <dbReference type="SAM" id="MobiDB-lite"/>
    </source>
</evidence>
<accession>A0A653BAX7</accession>
<proteinExistence type="predicted"/>
<feature type="region of interest" description="Disordered" evidence="1">
    <location>
        <begin position="1"/>
        <end position="123"/>
    </location>
</feature>
<name>A0A653BAX7_ECTOL</name>
<gene>
    <name evidence="2" type="ORF">POT9AD_4366</name>
</gene>
<dbReference type="EMBL" id="LR130779">
    <property type="protein sequence ID" value="VDN65341.1"/>
    <property type="molecule type" value="Genomic_DNA"/>
</dbReference>
<reference evidence="2" key="1">
    <citation type="submission" date="2018-11" db="EMBL/GenBank/DDBJ databases">
        <authorList>
            <consortium name="Genoscope - CEA"/>
            <person name="William W."/>
        </authorList>
    </citation>
    <scope>NUCLEOTIDE SEQUENCE [LARGE SCALE GENOMIC DNA]</scope>
    <source>
        <strain evidence="2">T9AD</strain>
    </source>
</reference>
<sequence length="123" mass="12827">MFFSQALPKEEKRPETPPEPGHPTSRATPGMDERKRMSEVQPRQCIAAPPGSDNLPPGATAGDGPCQAARGSQCLRSLLDGSGKRLPGTAVAAGADGSQHTNRPNDRTVARSTAGRSTPCPGR</sequence>